<reference evidence="1 2" key="1">
    <citation type="journal article" date="2013" name="Genome Announc.">
        <title>Draft Genome Sequence of Strain JLT2015T, Belonging to the Family Sphingomonadaceae of the Alphaproteobacteria.</title>
        <authorList>
            <person name="Tang K."/>
            <person name="Liu K."/>
            <person name="Li S."/>
            <person name="Jiao N."/>
        </authorList>
    </citation>
    <scope>NUCLEOTIDE SEQUENCE [LARGE SCALE GENOMIC DNA]</scope>
    <source>
        <strain evidence="1 2">JLT2015</strain>
    </source>
</reference>
<evidence type="ECO:0008006" key="3">
    <source>
        <dbReference type="Google" id="ProtNLM"/>
    </source>
</evidence>
<organism evidence="1 2">
    <name type="scientific">Pacificimonas flava</name>
    <dbReference type="NCBI Taxonomy" id="1234595"/>
    <lineage>
        <taxon>Bacteria</taxon>
        <taxon>Pseudomonadati</taxon>
        <taxon>Pseudomonadota</taxon>
        <taxon>Alphaproteobacteria</taxon>
        <taxon>Sphingomonadales</taxon>
        <taxon>Sphingosinicellaceae</taxon>
        <taxon>Pacificimonas</taxon>
    </lineage>
</organism>
<dbReference type="Proteomes" id="UP000011717">
    <property type="component" value="Unassembled WGS sequence"/>
</dbReference>
<dbReference type="EMBL" id="AMRV01000006">
    <property type="protein sequence ID" value="EMD82562.1"/>
    <property type="molecule type" value="Genomic_DNA"/>
</dbReference>
<sequence>MDGMAGLFEGGDQGSKAASEAEITKLHAKIGQLVVERNFLAKASGR</sequence>
<evidence type="ECO:0000313" key="1">
    <source>
        <dbReference type="EMBL" id="EMD82562.1"/>
    </source>
</evidence>
<name>M2U3G3_9SPHN</name>
<dbReference type="AlphaFoldDB" id="M2U3G3"/>
<comment type="caution">
    <text evidence="1">The sequence shown here is derived from an EMBL/GenBank/DDBJ whole genome shotgun (WGS) entry which is preliminary data.</text>
</comment>
<accession>M2U3G3</accession>
<protein>
    <recommendedName>
        <fullName evidence="3">Mobile element protein</fullName>
    </recommendedName>
</protein>
<evidence type="ECO:0000313" key="2">
    <source>
        <dbReference type="Proteomes" id="UP000011717"/>
    </source>
</evidence>
<gene>
    <name evidence="1" type="ORF">C725_1949</name>
</gene>
<proteinExistence type="predicted"/>
<keyword evidence="2" id="KW-1185">Reference proteome</keyword>